<evidence type="ECO:0000256" key="1">
    <source>
        <dbReference type="ARBA" id="ARBA00010716"/>
    </source>
</evidence>
<gene>
    <name evidence="7" type="ORF">J2S08_003054</name>
</gene>
<dbReference type="PANTHER" id="PTHR11113">
    <property type="entry name" value="N-ACETYLGLUCOSAMINE-6-PHOSPHATE DEACETYLASE"/>
    <property type="match status" value="1"/>
</dbReference>
<dbReference type="InterPro" id="IPR003764">
    <property type="entry name" value="GlcNAc_6-P_deAcase"/>
</dbReference>
<evidence type="ECO:0000256" key="3">
    <source>
        <dbReference type="ARBA" id="ARBA00022801"/>
    </source>
</evidence>
<reference evidence="7 8" key="1">
    <citation type="submission" date="2023-07" db="EMBL/GenBank/DDBJ databases">
        <title>Genomic Encyclopedia of Type Strains, Phase IV (KMG-IV): sequencing the most valuable type-strain genomes for metagenomic binning, comparative biology and taxonomic classification.</title>
        <authorList>
            <person name="Goeker M."/>
        </authorList>
    </citation>
    <scope>NUCLEOTIDE SEQUENCE [LARGE SCALE GENOMIC DNA]</scope>
    <source>
        <strain evidence="7 8">DSM 23837</strain>
    </source>
</reference>
<dbReference type="CDD" id="cd00854">
    <property type="entry name" value="NagA"/>
    <property type="match status" value="1"/>
</dbReference>
<dbReference type="GO" id="GO:0008448">
    <property type="term" value="F:N-acetylglucosamine-6-phosphate deacetylase activity"/>
    <property type="evidence" value="ECO:0007669"/>
    <property type="project" value="UniProtKB-EC"/>
</dbReference>
<dbReference type="NCBIfam" id="TIGR00221">
    <property type="entry name" value="nagA"/>
    <property type="match status" value="1"/>
</dbReference>
<dbReference type="Pfam" id="PF01979">
    <property type="entry name" value="Amidohydro_1"/>
    <property type="match status" value="1"/>
</dbReference>
<dbReference type="EC" id="3.5.1.25" evidence="7"/>
<dbReference type="SUPFAM" id="SSF51338">
    <property type="entry name" value="Composite domain of metallo-dependent hydrolases"/>
    <property type="match status" value="1"/>
</dbReference>
<dbReference type="PANTHER" id="PTHR11113:SF14">
    <property type="entry name" value="N-ACETYLGLUCOSAMINE-6-PHOSPHATE DEACETYLASE"/>
    <property type="match status" value="1"/>
</dbReference>
<dbReference type="PIRSF" id="PIRSF038994">
    <property type="entry name" value="NagA"/>
    <property type="match status" value="1"/>
</dbReference>
<keyword evidence="8" id="KW-1185">Reference proteome</keyword>
<dbReference type="InterPro" id="IPR011059">
    <property type="entry name" value="Metal-dep_hydrolase_composite"/>
</dbReference>
<evidence type="ECO:0000256" key="5">
    <source>
        <dbReference type="PIRNR" id="PIRNR038994"/>
    </source>
</evidence>
<proteinExistence type="inferred from homology"/>
<keyword evidence="4 5" id="KW-0119">Carbohydrate metabolism</keyword>
<evidence type="ECO:0000256" key="4">
    <source>
        <dbReference type="ARBA" id="ARBA00023277"/>
    </source>
</evidence>
<organism evidence="7 8">
    <name type="scientific">Bacillus chungangensis</name>
    <dbReference type="NCBI Taxonomy" id="587633"/>
    <lineage>
        <taxon>Bacteria</taxon>
        <taxon>Bacillati</taxon>
        <taxon>Bacillota</taxon>
        <taxon>Bacilli</taxon>
        <taxon>Bacillales</taxon>
        <taxon>Bacillaceae</taxon>
        <taxon>Bacillus</taxon>
    </lineage>
</organism>
<evidence type="ECO:0000313" key="7">
    <source>
        <dbReference type="EMBL" id="MDQ0177175.1"/>
    </source>
</evidence>
<protein>
    <submittedName>
        <fullName evidence="7">N-acetylglucosamine-6-phosphate deacetylase</fullName>
        <ecNumber evidence="7">3.5.1.25</ecNumber>
    </submittedName>
</protein>
<evidence type="ECO:0000313" key="8">
    <source>
        <dbReference type="Proteomes" id="UP001223586"/>
    </source>
</evidence>
<dbReference type="InterPro" id="IPR032466">
    <property type="entry name" value="Metal_Hydrolase"/>
</dbReference>
<evidence type="ECO:0000259" key="6">
    <source>
        <dbReference type="Pfam" id="PF01979"/>
    </source>
</evidence>
<feature type="domain" description="Amidohydrolase-related" evidence="6">
    <location>
        <begin position="54"/>
        <end position="363"/>
    </location>
</feature>
<dbReference type="Proteomes" id="UP001223586">
    <property type="component" value="Unassembled WGS sequence"/>
</dbReference>
<dbReference type="SUPFAM" id="SSF51556">
    <property type="entry name" value="Metallo-dependent hydrolases"/>
    <property type="match status" value="1"/>
</dbReference>
<comment type="caution">
    <text evidence="7">The sequence shown here is derived from an EMBL/GenBank/DDBJ whole genome shotgun (WGS) entry which is preliminary data.</text>
</comment>
<keyword evidence="2" id="KW-0479">Metal-binding</keyword>
<sequence length="376" mass="41175">MDIKTIINAAIYTGEGKIDHGYVRFAEKILEVGPMECYKKNQTDQMIDGSNQSVIPGMIDVHTHGGYGVDVMDADVDKLHEMGKRMLEEGITTYFPTTITQEHSAIETALQAVQKAAEHDKAIAGIHLEGPFISDKRAGAQPIHCICEPDPNLFKKWHEASGRLIKLVTYAPEATGAKVFEEWMIEQGIVPSVGHSDALRSQLKHSRASHCTHLFNGMRGLHHREPGVAGHVLLEEKIQVEMIVDGIHIHPDMVKLAYKLKGAKGICVITDAMRAKGMPDGDYELGGQKVIVANGEARLENGSLAGSVLTMDQAFRNIMAFTGCSVEEAVMMTSGNQAREFHLENKGAIQTGKDADLVLMDADFYVKQAFRLGGKS</sequence>
<dbReference type="RefSeq" id="WP_307230947.1">
    <property type="nucleotide sequence ID" value="NZ_JAUSTT010000019.1"/>
</dbReference>
<comment type="similarity">
    <text evidence="1 5">Belongs to the metallo-dependent hydrolases superfamily. NagA family.</text>
</comment>
<evidence type="ECO:0000256" key="2">
    <source>
        <dbReference type="ARBA" id="ARBA00022723"/>
    </source>
</evidence>
<dbReference type="EMBL" id="JAUSTT010000019">
    <property type="protein sequence ID" value="MDQ0177175.1"/>
    <property type="molecule type" value="Genomic_DNA"/>
</dbReference>
<dbReference type="Gene3D" id="3.20.20.140">
    <property type="entry name" value="Metal-dependent hydrolases"/>
    <property type="match status" value="1"/>
</dbReference>
<name>A0ABT9WV53_9BACI</name>
<dbReference type="InterPro" id="IPR006680">
    <property type="entry name" value="Amidohydro-rel"/>
</dbReference>
<dbReference type="Gene3D" id="2.30.40.10">
    <property type="entry name" value="Urease, subunit C, domain 1"/>
    <property type="match status" value="1"/>
</dbReference>
<keyword evidence="3 5" id="KW-0378">Hydrolase</keyword>
<accession>A0ABT9WV53</accession>